<dbReference type="Gene3D" id="2.40.10.170">
    <property type="match status" value="1"/>
</dbReference>
<sequence>MFQVGDKIVYPMHGAGIIEAIEEKEILGEKQHYYLINMPMGNVHIMIPMEKVMNLGIREIVDRDTMDDVLHTFHDHKSDSSVAWNQRYRKNMDKLKTGDIYKGAEVIRDLLRINKDRVLGAGEKKMLDNAMQMFISELVSVKKITEEQATDLVNQFLHKDA</sequence>
<dbReference type="EMBL" id="JBHSAP010000007">
    <property type="protein sequence ID" value="MFC4076072.1"/>
    <property type="molecule type" value="Genomic_DNA"/>
</dbReference>
<dbReference type="Pfam" id="PF02559">
    <property type="entry name" value="CarD_TRCF_RID"/>
    <property type="match status" value="1"/>
</dbReference>
<dbReference type="Gene3D" id="1.20.58.1290">
    <property type="entry name" value="CarD-like, C-terminal domain"/>
    <property type="match status" value="1"/>
</dbReference>
<dbReference type="RefSeq" id="WP_380703255.1">
    <property type="nucleotide sequence ID" value="NZ_JBHSAP010000007.1"/>
</dbReference>
<comment type="caution">
    <text evidence="2">The sequence shown here is derived from an EMBL/GenBank/DDBJ whole genome shotgun (WGS) entry which is preliminary data.</text>
</comment>
<dbReference type="SUPFAM" id="SSF141259">
    <property type="entry name" value="CarD-like"/>
    <property type="match status" value="1"/>
</dbReference>
<dbReference type="PANTHER" id="PTHR38447">
    <property type="entry name" value="TRANSCRIPTION FACTOR YDEB-RELATED"/>
    <property type="match status" value="1"/>
</dbReference>
<gene>
    <name evidence="2" type="ORF">ACFOUO_04540</name>
</gene>
<evidence type="ECO:0000313" key="3">
    <source>
        <dbReference type="Proteomes" id="UP001595843"/>
    </source>
</evidence>
<accession>A0ABV8JE93</accession>
<proteinExistence type="predicted"/>
<evidence type="ECO:0000259" key="1">
    <source>
        <dbReference type="SMART" id="SM01058"/>
    </source>
</evidence>
<organism evidence="2 3">
    <name type="scientific">Salinithrix halophila</name>
    <dbReference type="NCBI Taxonomy" id="1485204"/>
    <lineage>
        <taxon>Bacteria</taxon>
        <taxon>Bacillati</taxon>
        <taxon>Bacillota</taxon>
        <taxon>Bacilli</taxon>
        <taxon>Bacillales</taxon>
        <taxon>Thermoactinomycetaceae</taxon>
        <taxon>Salinithrix</taxon>
    </lineage>
</organism>
<name>A0ABV8JE93_9BACL</name>
<dbReference type="Proteomes" id="UP001595843">
    <property type="component" value="Unassembled WGS sequence"/>
</dbReference>
<evidence type="ECO:0000313" key="2">
    <source>
        <dbReference type="EMBL" id="MFC4076072.1"/>
    </source>
</evidence>
<dbReference type="Pfam" id="PF21095">
    <property type="entry name" value="CarD_C"/>
    <property type="match status" value="1"/>
</dbReference>
<dbReference type="InterPro" id="IPR036101">
    <property type="entry name" value="CarD-like/TRCF_RID_sf"/>
</dbReference>
<dbReference type="InterPro" id="IPR052531">
    <property type="entry name" value="CarD-like_regulator"/>
</dbReference>
<dbReference type="PANTHER" id="PTHR38447:SF1">
    <property type="entry name" value="RNA POLYMERASE-BINDING TRANSCRIPTION FACTOR CARD"/>
    <property type="match status" value="1"/>
</dbReference>
<keyword evidence="3" id="KW-1185">Reference proteome</keyword>
<dbReference type="InterPro" id="IPR042215">
    <property type="entry name" value="CarD-like_C"/>
</dbReference>
<dbReference type="SMART" id="SM01058">
    <property type="entry name" value="CarD_TRCF"/>
    <property type="match status" value="1"/>
</dbReference>
<protein>
    <submittedName>
        <fullName evidence="2">CarD family transcriptional regulator</fullName>
    </submittedName>
</protein>
<feature type="domain" description="CarD-like/TRCF RNAP-interacting" evidence="1">
    <location>
        <begin position="1"/>
        <end position="111"/>
    </location>
</feature>
<dbReference type="InterPro" id="IPR003711">
    <property type="entry name" value="CarD-like/TRCF_RID"/>
</dbReference>
<dbReference type="InterPro" id="IPR048792">
    <property type="entry name" value="CarD_C"/>
</dbReference>
<reference evidence="3" key="1">
    <citation type="journal article" date="2019" name="Int. J. Syst. Evol. Microbiol.">
        <title>The Global Catalogue of Microorganisms (GCM) 10K type strain sequencing project: providing services to taxonomists for standard genome sequencing and annotation.</title>
        <authorList>
            <consortium name="The Broad Institute Genomics Platform"/>
            <consortium name="The Broad Institute Genome Sequencing Center for Infectious Disease"/>
            <person name="Wu L."/>
            <person name="Ma J."/>
        </authorList>
    </citation>
    <scope>NUCLEOTIDE SEQUENCE [LARGE SCALE GENOMIC DNA]</scope>
    <source>
        <strain evidence="3">IBRC-M 10813</strain>
    </source>
</reference>